<evidence type="ECO:0000313" key="2">
    <source>
        <dbReference type="Proteomes" id="UP001169063"/>
    </source>
</evidence>
<gene>
    <name evidence="1" type="ORF">Q0812_13225</name>
</gene>
<dbReference type="EMBL" id="JAUKTR010000006">
    <property type="protein sequence ID" value="MDO1560390.1"/>
    <property type="molecule type" value="Genomic_DNA"/>
</dbReference>
<accession>A0ABT8SQ62</accession>
<proteinExistence type="predicted"/>
<dbReference type="RefSeq" id="WP_302110821.1">
    <property type="nucleotide sequence ID" value="NZ_JAUKTR010000006.1"/>
</dbReference>
<dbReference type="Proteomes" id="UP001169063">
    <property type="component" value="Unassembled WGS sequence"/>
</dbReference>
<comment type="caution">
    <text evidence="1">The sequence shown here is derived from an EMBL/GenBank/DDBJ whole genome shotgun (WGS) entry which is preliminary data.</text>
</comment>
<sequence>MRTYTLTHDQMMDLWAAVQTGKMMCEEGAVLWSSSPALVEINQRRGARIGAAERTVEAVMGPQNKAAA</sequence>
<keyword evidence="2" id="KW-1185">Reference proteome</keyword>
<organism evidence="1 2">
    <name type="scientific">Peiella sedimenti</name>
    <dbReference type="NCBI Taxonomy" id="3061083"/>
    <lineage>
        <taxon>Bacteria</taxon>
        <taxon>Pseudomonadati</taxon>
        <taxon>Pseudomonadota</taxon>
        <taxon>Alphaproteobacteria</taxon>
        <taxon>Caulobacterales</taxon>
        <taxon>Caulobacteraceae</taxon>
        <taxon>Peiella</taxon>
    </lineage>
</organism>
<evidence type="ECO:0000313" key="1">
    <source>
        <dbReference type="EMBL" id="MDO1560390.1"/>
    </source>
</evidence>
<protein>
    <submittedName>
        <fullName evidence="1">Uncharacterized protein</fullName>
    </submittedName>
</protein>
<name>A0ABT8SQ62_9CAUL</name>
<reference evidence="1" key="1">
    <citation type="submission" date="2023-07" db="EMBL/GenBank/DDBJ databases">
        <title>Brevundimonas soil sp. nov., isolated from the soil of chemical plant.</title>
        <authorList>
            <person name="Wu N."/>
        </authorList>
    </citation>
    <scope>NUCLEOTIDE SEQUENCE</scope>
    <source>
        <strain evidence="1">XZ-24</strain>
    </source>
</reference>